<evidence type="ECO:0000313" key="2">
    <source>
        <dbReference type="Proteomes" id="UP000465712"/>
    </source>
</evidence>
<dbReference type="Proteomes" id="UP000465712">
    <property type="component" value="Unassembled WGS sequence"/>
</dbReference>
<dbReference type="AlphaFoldDB" id="A0A7X5ARH3"/>
<name>A0A7X5ARH3_9GAMM</name>
<dbReference type="RefSeq" id="WP_161442906.1">
    <property type="nucleotide sequence ID" value="NZ_WXWW01000058.1"/>
</dbReference>
<reference evidence="1 2" key="1">
    <citation type="submission" date="2017-05" db="EMBL/GenBank/DDBJ databases">
        <title>High clonality and local adaptation shapes Vibrionaceae linages within an endangered oasis.</title>
        <authorList>
            <person name="Vazquez-Rosas-Landa M."/>
        </authorList>
    </citation>
    <scope>NUCLEOTIDE SEQUENCE [LARGE SCALE GENOMIC DNA]</scope>
    <source>
        <strain evidence="1 2">P46_P4S1P180</strain>
    </source>
</reference>
<protein>
    <submittedName>
        <fullName evidence="1">Uncharacterized protein</fullName>
    </submittedName>
</protein>
<dbReference type="EMBL" id="WXWW01000058">
    <property type="protein sequence ID" value="NAW64278.1"/>
    <property type="molecule type" value="Genomic_DNA"/>
</dbReference>
<comment type="caution">
    <text evidence="1">The sequence shown here is derived from an EMBL/GenBank/DDBJ whole genome shotgun (WGS) entry which is preliminary data.</text>
</comment>
<sequence length="91" mass="10246">MSKSTIDKECFAKLKELGLPMTVIVNDKQGNKLTEAEIRDDGSIKDLQTSKVYPAPSLLRDELIGSNESTYKYLVLTRNLSDLGVKRNRDK</sequence>
<gene>
    <name evidence="1" type="ORF">CAG72_03515</name>
</gene>
<evidence type="ECO:0000313" key="1">
    <source>
        <dbReference type="EMBL" id="NAW64278.1"/>
    </source>
</evidence>
<accession>A0A7X5ARH3</accession>
<proteinExistence type="predicted"/>
<organism evidence="1 2">
    <name type="scientific">Photobacterium halotolerans</name>
    <dbReference type="NCBI Taxonomy" id="265726"/>
    <lineage>
        <taxon>Bacteria</taxon>
        <taxon>Pseudomonadati</taxon>
        <taxon>Pseudomonadota</taxon>
        <taxon>Gammaproteobacteria</taxon>
        <taxon>Vibrionales</taxon>
        <taxon>Vibrionaceae</taxon>
        <taxon>Photobacterium</taxon>
    </lineage>
</organism>